<dbReference type="Gramene" id="rna34674">
    <property type="protein sequence ID" value="RHN50396.1"/>
    <property type="gene ID" value="gene34674"/>
</dbReference>
<proteinExistence type="predicted"/>
<keyword evidence="1" id="KW-0732">Signal</keyword>
<name>A0A396HAZ7_MEDTR</name>
<feature type="chain" id="PRO_5017227268" description="Transmembrane protein" evidence="1">
    <location>
        <begin position="20"/>
        <end position="235"/>
    </location>
</feature>
<accession>A0A396HAZ7</accession>
<evidence type="ECO:0000313" key="3">
    <source>
        <dbReference type="Proteomes" id="UP000265566"/>
    </source>
</evidence>
<feature type="signal peptide" evidence="1">
    <location>
        <begin position="1"/>
        <end position="19"/>
    </location>
</feature>
<evidence type="ECO:0008006" key="4">
    <source>
        <dbReference type="Google" id="ProtNLM"/>
    </source>
</evidence>
<evidence type="ECO:0000313" key="2">
    <source>
        <dbReference type="EMBL" id="RHN50396.1"/>
    </source>
</evidence>
<organism evidence="2 3">
    <name type="scientific">Medicago truncatula</name>
    <name type="common">Barrel medic</name>
    <name type="synonym">Medicago tribuloides</name>
    <dbReference type="NCBI Taxonomy" id="3880"/>
    <lineage>
        <taxon>Eukaryota</taxon>
        <taxon>Viridiplantae</taxon>
        <taxon>Streptophyta</taxon>
        <taxon>Embryophyta</taxon>
        <taxon>Tracheophyta</taxon>
        <taxon>Spermatophyta</taxon>
        <taxon>Magnoliopsida</taxon>
        <taxon>eudicotyledons</taxon>
        <taxon>Gunneridae</taxon>
        <taxon>Pentapetalae</taxon>
        <taxon>rosids</taxon>
        <taxon>fabids</taxon>
        <taxon>Fabales</taxon>
        <taxon>Fabaceae</taxon>
        <taxon>Papilionoideae</taxon>
        <taxon>50 kb inversion clade</taxon>
        <taxon>NPAAA clade</taxon>
        <taxon>Hologalegina</taxon>
        <taxon>IRL clade</taxon>
        <taxon>Trifolieae</taxon>
        <taxon>Medicago</taxon>
    </lineage>
</organism>
<sequence length="235" mass="26596">MMMQSLLLMLIMACSLLVAHELPRLLESIPTIADTDMLYNVTISGDGNYVPQPNANNLEIDMTMGKPEEFSNYFPDILSCIDFSDFFSECQSQMLDILAHDINNKRRKTESGCDVSIQHKDVIIIDDDDDADEEDIQDITVFSQEGADDLERHAMTDKTNQEVPMEIDIEANDNMHACIREVPIPIDIEHKQDGIEFNQEGTDADQVNDAVSSIDMFIHDQITEHITSLKKPNED</sequence>
<dbReference type="Proteomes" id="UP000265566">
    <property type="component" value="Chromosome 6"/>
</dbReference>
<gene>
    <name evidence="2" type="ORF">MtrunA17_Chr6g0456941</name>
</gene>
<reference evidence="3" key="1">
    <citation type="journal article" date="2018" name="Nat. Plants">
        <title>Whole-genome landscape of Medicago truncatula symbiotic genes.</title>
        <authorList>
            <person name="Pecrix Y."/>
            <person name="Staton S.E."/>
            <person name="Sallet E."/>
            <person name="Lelandais-Briere C."/>
            <person name="Moreau S."/>
            <person name="Carrere S."/>
            <person name="Blein T."/>
            <person name="Jardinaud M.F."/>
            <person name="Latrasse D."/>
            <person name="Zouine M."/>
            <person name="Zahm M."/>
            <person name="Kreplak J."/>
            <person name="Mayjonade B."/>
            <person name="Satge C."/>
            <person name="Perez M."/>
            <person name="Cauet S."/>
            <person name="Marande W."/>
            <person name="Chantry-Darmon C."/>
            <person name="Lopez-Roques C."/>
            <person name="Bouchez O."/>
            <person name="Berard A."/>
            <person name="Debelle F."/>
            <person name="Munos S."/>
            <person name="Bendahmane A."/>
            <person name="Berges H."/>
            <person name="Niebel A."/>
            <person name="Buitink J."/>
            <person name="Frugier F."/>
            <person name="Benhamed M."/>
            <person name="Crespi M."/>
            <person name="Gouzy J."/>
            <person name="Gamas P."/>
        </authorList>
    </citation>
    <scope>NUCLEOTIDE SEQUENCE [LARGE SCALE GENOMIC DNA]</scope>
    <source>
        <strain evidence="3">cv. Jemalong A17</strain>
    </source>
</reference>
<comment type="caution">
    <text evidence="2">The sequence shown here is derived from an EMBL/GenBank/DDBJ whole genome shotgun (WGS) entry which is preliminary data.</text>
</comment>
<dbReference type="AlphaFoldDB" id="A0A396HAZ7"/>
<evidence type="ECO:0000256" key="1">
    <source>
        <dbReference type="SAM" id="SignalP"/>
    </source>
</evidence>
<dbReference type="EMBL" id="PSQE01000006">
    <property type="protein sequence ID" value="RHN50396.1"/>
    <property type="molecule type" value="Genomic_DNA"/>
</dbReference>
<protein>
    <recommendedName>
        <fullName evidence="4">Transmembrane protein</fullName>
    </recommendedName>
</protein>